<feature type="region of interest" description="Disordered" evidence="1">
    <location>
        <begin position="295"/>
        <end position="316"/>
    </location>
</feature>
<gene>
    <name evidence="2" type="ORF">PCL_08739</name>
</gene>
<evidence type="ECO:0000313" key="3">
    <source>
        <dbReference type="Proteomes" id="UP000245956"/>
    </source>
</evidence>
<sequence length="884" mass="93313">MLSQWLQAGASPGRSPAKPSVLASLPPVAHHLAALTLGQARQGGRSQPVPWLARPARPVSATINSRHCAARPWPRPRDKAHPFTASLPVAPYDFVRLSACILSIRSLSLGDRVRHSRVSTSRQAAGGNLVSFTPRRPQSPTEAAHLLLLHAILAVVTSKQAMDQGDDLPPPYSAGPSTTTAPVRPFAPLPHTSSPSSSSSSSLFTHHLSNLRSQILAEQAARASDRDMSDARLLALLVPCVEELLSSIATVHPPPRLVEAALVPASAVGPDWHFSDQDERRDGELRTVMRVDSDVKGGDTKTAARDGRDGRDGHGLWWGDEDTARRLAKCLNPEGPVPTNLERLAVRAHVKEAKRASRWGLFRRDEPPPPPPPASQHGASPSAAAAAAASRAGEDVVMTVDADEVTFRRENEMGIWESRTGWGIVVRHAPAPARDSLSTPATLVRLSRRNTPMRTAGTSYEEKKNITARSIPVTHAPGVKPKPKLPFLPPDAHCEDTGKRVMAEDASKSGNPAQRPRPWASVSGRFAKLPAMKTQILFATLTSVALAAPACPPAGSTDSQGRYSCNPAHQYPNGQTCEVVDGCYYLFANGKPVNNAPSSVTSATSTKPTQSATCPAPGSTDGQGRYSCNPAHQYPNGQTCNVIDGCYYLCDSNGKPIFNGVSTTATSTQPTQSPACPAPGSTDNKGRYSCNPAHQYPNGQTCNVIDGCYYLCDSNGKPVSNSVSSAAPTQTPTCPAPGSTDNQGRYSCNPAHQYPNGQTCNVIDGCYYLCSNGKPISNTVSSAQPTQTPTCPAPGSTDSQGRYSCNPAHQYPNGQTCKAIGGCYFLCDSNGNPINNNPTAQPTKSSPSAQPVTPTRTGVPVVTAGAAHVKGAGMLVLAAVGLAL</sequence>
<feature type="compositionally biased region" description="Polar residues" evidence="1">
    <location>
        <begin position="836"/>
        <end position="850"/>
    </location>
</feature>
<organism evidence="2 3">
    <name type="scientific">Purpureocillium lilacinum</name>
    <name type="common">Paecilomyces lilacinus</name>
    <dbReference type="NCBI Taxonomy" id="33203"/>
    <lineage>
        <taxon>Eukaryota</taxon>
        <taxon>Fungi</taxon>
        <taxon>Dikarya</taxon>
        <taxon>Ascomycota</taxon>
        <taxon>Pezizomycotina</taxon>
        <taxon>Sordariomycetes</taxon>
        <taxon>Hypocreomycetidae</taxon>
        <taxon>Hypocreales</taxon>
        <taxon>Ophiocordycipitaceae</taxon>
        <taxon>Purpureocillium</taxon>
    </lineage>
</organism>
<feature type="compositionally biased region" description="Basic and acidic residues" evidence="1">
    <location>
        <begin position="295"/>
        <end position="314"/>
    </location>
</feature>
<proteinExistence type="predicted"/>
<name>A0A2U3EG57_PURLI</name>
<evidence type="ECO:0000313" key="2">
    <source>
        <dbReference type="EMBL" id="PWI73463.1"/>
    </source>
</evidence>
<feature type="region of interest" description="Disordered" evidence="1">
    <location>
        <begin position="357"/>
        <end position="395"/>
    </location>
</feature>
<evidence type="ECO:0000256" key="1">
    <source>
        <dbReference type="SAM" id="MobiDB-lite"/>
    </source>
</evidence>
<dbReference type="EMBL" id="LCWV01000004">
    <property type="protein sequence ID" value="PWI73463.1"/>
    <property type="molecule type" value="Genomic_DNA"/>
</dbReference>
<feature type="compositionally biased region" description="Polar residues" evidence="1">
    <location>
        <begin position="596"/>
        <end position="613"/>
    </location>
</feature>
<feature type="region of interest" description="Disordered" evidence="1">
    <location>
        <begin position="836"/>
        <end position="857"/>
    </location>
</feature>
<accession>A0A2U3EG57</accession>
<dbReference type="Proteomes" id="UP000245956">
    <property type="component" value="Unassembled WGS sequence"/>
</dbReference>
<feature type="compositionally biased region" description="Low complexity" evidence="1">
    <location>
        <begin position="189"/>
        <end position="203"/>
    </location>
</feature>
<feature type="region of interest" description="Disordered" evidence="1">
    <location>
        <begin position="596"/>
        <end position="619"/>
    </location>
</feature>
<feature type="region of interest" description="Disordered" evidence="1">
    <location>
        <begin position="1"/>
        <end position="22"/>
    </location>
</feature>
<comment type="caution">
    <text evidence="2">The sequence shown here is derived from an EMBL/GenBank/DDBJ whole genome shotgun (WGS) entry which is preliminary data.</text>
</comment>
<reference evidence="2 3" key="1">
    <citation type="journal article" date="2016" name="Front. Microbiol.">
        <title>Genome and transcriptome sequences reveal the specific parasitism of the nematophagous Purpureocillium lilacinum 36-1.</title>
        <authorList>
            <person name="Xie J."/>
            <person name="Li S."/>
            <person name="Mo C."/>
            <person name="Xiao X."/>
            <person name="Peng D."/>
            <person name="Wang G."/>
            <person name="Xiao Y."/>
        </authorList>
    </citation>
    <scope>NUCLEOTIDE SEQUENCE [LARGE SCALE GENOMIC DNA]</scope>
    <source>
        <strain evidence="2 3">36-1</strain>
    </source>
</reference>
<protein>
    <submittedName>
        <fullName evidence="2">Uncharacterized protein</fullName>
    </submittedName>
</protein>
<feature type="region of interest" description="Disordered" evidence="1">
    <location>
        <begin position="164"/>
        <end position="203"/>
    </location>
</feature>
<feature type="compositionally biased region" description="Low complexity" evidence="1">
    <location>
        <begin position="375"/>
        <end position="391"/>
    </location>
</feature>
<dbReference type="AlphaFoldDB" id="A0A2U3EG57"/>